<dbReference type="InterPro" id="IPR050641">
    <property type="entry name" value="RIFMO-like"/>
</dbReference>
<proteinExistence type="predicted"/>
<dbReference type="Pfam" id="PF01494">
    <property type="entry name" value="FAD_binding_3"/>
    <property type="match status" value="1"/>
</dbReference>
<evidence type="ECO:0000256" key="3">
    <source>
        <dbReference type="ARBA" id="ARBA00023002"/>
    </source>
</evidence>
<evidence type="ECO:0000256" key="2">
    <source>
        <dbReference type="ARBA" id="ARBA00022827"/>
    </source>
</evidence>
<evidence type="ECO:0000313" key="7">
    <source>
        <dbReference type="Proteomes" id="UP001227192"/>
    </source>
</evidence>
<evidence type="ECO:0000256" key="1">
    <source>
        <dbReference type="ARBA" id="ARBA00022630"/>
    </source>
</evidence>
<keyword evidence="7" id="KW-1185">Reference proteome</keyword>
<dbReference type="Gene3D" id="3.50.50.60">
    <property type="entry name" value="FAD/NAD(P)-binding domain"/>
    <property type="match status" value="1"/>
</dbReference>
<feature type="domain" description="FAD-binding" evidence="5">
    <location>
        <begin position="27"/>
        <end position="388"/>
    </location>
</feature>
<evidence type="ECO:0000256" key="4">
    <source>
        <dbReference type="SAM" id="MobiDB-lite"/>
    </source>
</evidence>
<name>A0AAI9TIH4_PENTH</name>
<accession>A0AAI9TIH4</accession>
<dbReference type="PANTHER" id="PTHR43004:SF8">
    <property type="entry name" value="FAD-BINDING DOMAIN-CONTAINING PROTEIN-RELATED"/>
    <property type="match status" value="1"/>
</dbReference>
<dbReference type="InterPro" id="IPR002938">
    <property type="entry name" value="FAD-bd"/>
</dbReference>
<keyword evidence="3" id="KW-0560">Oxidoreductase</keyword>
<protein>
    <recommendedName>
        <fullName evidence="5">FAD-binding domain-containing protein</fullName>
    </recommendedName>
</protein>
<comment type="caution">
    <text evidence="6">The sequence shown here is derived from an EMBL/GenBank/DDBJ whole genome shotgun (WGS) entry which is preliminary data.</text>
</comment>
<gene>
    <name evidence="6" type="ORF">VN97_g5481</name>
</gene>
<dbReference type="GO" id="GO:0071949">
    <property type="term" value="F:FAD binding"/>
    <property type="evidence" value="ECO:0007669"/>
    <property type="project" value="InterPro"/>
</dbReference>
<feature type="compositionally biased region" description="Polar residues" evidence="4">
    <location>
        <begin position="1"/>
        <end position="18"/>
    </location>
</feature>
<evidence type="ECO:0000259" key="5">
    <source>
        <dbReference type="Pfam" id="PF01494"/>
    </source>
</evidence>
<reference evidence="6" key="1">
    <citation type="submission" date="2015-06" db="EMBL/GenBank/DDBJ databases">
        <authorList>
            <person name="Nguyen H."/>
        </authorList>
    </citation>
    <scope>NUCLEOTIDE SEQUENCE</scope>
    <source>
        <strain evidence="6">DAOM 180753</strain>
    </source>
</reference>
<dbReference type="Gene3D" id="3.40.30.120">
    <property type="match status" value="1"/>
</dbReference>
<feature type="region of interest" description="Disordered" evidence="4">
    <location>
        <begin position="1"/>
        <end position="22"/>
    </location>
</feature>
<dbReference type="AlphaFoldDB" id="A0AAI9TIH4"/>
<dbReference type="SUPFAM" id="SSF51905">
    <property type="entry name" value="FAD/NAD(P)-binding domain"/>
    <property type="match status" value="1"/>
</dbReference>
<dbReference type="InterPro" id="IPR036188">
    <property type="entry name" value="FAD/NAD-bd_sf"/>
</dbReference>
<dbReference type="Pfam" id="PF21274">
    <property type="entry name" value="Rng_hyd_C"/>
    <property type="match status" value="1"/>
</dbReference>
<dbReference type="PANTHER" id="PTHR43004">
    <property type="entry name" value="TRK SYSTEM POTASSIUM UPTAKE PROTEIN"/>
    <property type="match status" value="1"/>
</dbReference>
<keyword evidence="1" id="KW-0285">Flavoprotein</keyword>
<dbReference type="Gene3D" id="3.30.9.10">
    <property type="entry name" value="D-Amino Acid Oxidase, subunit A, domain 2"/>
    <property type="match status" value="1"/>
</dbReference>
<sequence length="606" mass="66679">MASNQSKESDSSLSNDPTTPAPMETIETDVLIVGAGVTGLTLSILLADYGVKALTVAKHSGTAPSPRAHITNQRTVEVFRDMGIEEALYPVSTPLTSLGNCVMATSMTGREVARYSCYGAGAGQLSDFAKASPCEMINTPQNELEELLLARAHQEKADIRFNNEVVHIEQDDKWVLATVQDRVTGVEYKVRAKYAYGADGGRSITAEKLGFKFNGDAALMNMMTCWLEVDLTKYTAHRPACMYWMLRPGNAFWVGSGTFITVKPFTEWLMNRQYDPADGEPDMSEAGVIAYARSLIGIPDADVRVKDISKWQVNKMVAEDYRCGRVFLGGDAAHRHPPASGLGSNTCVQDAYNIAWKFALVLSGRAHYNLLDSYGQERQPVGKQIVDSAIQALYNMTRLPEVLGFRPGQSQEEGYKALEDLASDEPGAEERRAELDEVVNLQNRRSNALGVQLGQRYSGSCAVAYDGTPFPDYQRDSTLYYEPTTHPGACLPHAWVEHEGRRLSTLDVLKYGSFGLIVGIGGGPFERAAEVVSKEVGVEIPVYAIGYRCPYDDVLREWSARSEISDRGALLVRPDRFIAWRSFSRPSHPTGALLSAVRHVLGFDML</sequence>
<reference evidence="6" key="2">
    <citation type="journal article" date="2016" name="Fungal Biol.">
        <title>Ochratoxin A production by Penicillium thymicola.</title>
        <authorList>
            <person name="Nguyen H.D.T."/>
            <person name="McMullin D.R."/>
            <person name="Ponomareva E."/>
            <person name="Riley R."/>
            <person name="Pomraning K.R."/>
            <person name="Baker S.E."/>
            <person name="Seifert K.A."/>
        </authorList>
    </citation>
    <scope>NUCLEOTIDE SEQUENCE</scope>
    <source>
        <strain evidence="6">DAOM 180753</strain>
    </source>
</reference>
<dbReference type="GO" id="GO:0016709">
    <property type="term" value="F:oxidoreductase activity, acting on paired donors, with incorporation or reduction of molecular oxygen, NAD(P)H as one donor, and incorporation of one atom of oxygen"/>
    <property type="evidence" value="ECO:0007669"/>
    <property type="project" value="UniProtKB-ARBA"/>
</dbReference>
<organism evidence="6 7">
    <name type="scientific">Penicillium thymicola</name>
    <dbReference type="NCBI Taxonomy" id="293382"/>
    <lineage>
        <taxon>Eukaryota</taxon>
        <taxon>Fungi</taxon>
        <taxon>Dikarya</taxon>
        <taxon>Ascomycota</taxon>
        <taxon>Pezizomycotina</taxon>
        <taxon>Eurotiomycetes</taxon>
        <taxon>Eurotiomycetidae</taxon>
        <taxon>Eurotiales</taxon>
        <taxon>Aspergillaceae</taxon>
        <taxon>Penicillium</taxon>
    </lineage>
</organism>
<dbReference type="Proteomes" id="UP001227192">
    <property type="component" value="Unassembled WGS sequence"/>
</dbReference>
<dbReference type="PRINTS" id="PR00420">
    <property type="entry name" value="RNGMNOXGNASE"/>
</dbReference>
<evidence type="ECO:0000313" key="6">
    <source>
        <dbReference type="EMBL" id="KAJ9487816.1"/>
    </source>
</evidence>
<keyword evidence="2" id="KW-0274">FAD</keyword>
<dbReference type="EMBL" id="LACB01000142">
    <property type="protein sequence ID" value="KAJ9487816.1"/>
    <property type="molecule type" value="Genomic_DNA"/>
</dbReference>